<feature type="domain" description="HhH-GPD" evidence="6">
    <location>
        <begin position="135"/>
        <end position="294"/>
    </location>
</feature>
<accession>A0ABN0ULF6</accession>
<evidence type="ECO:0000259" key="6">
    <source>
        <dbReference type="SMART" id="SM00478"/>
    </source>
</evidence>
<dbReference type="PANTHER" id="PTHR43003:SF5">
    <property type="entry name" value="DNA-3-METHYLADENINE GLYCOSYLASE"/>
    <property type="match status" value="1"/>
</dbReference>
<gene>
    <name evidence="7" type="ORF">GCM10009539_44360</name>
</gene>
<evidence type="ECO:0000256" key="2">
    <source>
        <dbReference type="ARBA" id="ARBA00012000"/>
    </source>
</evidence>
<evidence type="ECO:0000256" key="1">
    <source>
        <dbReference type="ARBA" id="ARBA00000086"/>
    </source>
</evidence>
<comment type="caution">
    <text evidence="7">The sequence shown here is derived from an EMBL/GenBank/DDBJ whole genome shotgun (WGS) entry which is preliminary data.</text>
</comment>
<dbReference type="Gene3D" id="1.10.340.30">
    <property type="entry name" value="Hypothetical protein, domain 2"/>
    <property type="match status" value="1"/>
</dbReference>
<dbReference type="SUPFAM" id="SSF48150">
    <property type="entry name" value="DNA-glycosylase"/>
    <property type="match status" value="1"/>
</dbReference>
<dbReference type="PANTHER" id="PTHR43003">
    <property type="entry name" value="DNA-3-METHYLADENINE GLYCOSYLASE"/>
    <property type="match status" value="1"/>
</dbReference>
<dbReference type="SMART" id="SM00478">
    <property type="entry name" value="ENDO3c"/>
    <property type="match status" value="1"/>
</dbReference>
<keyword evidence="3" id="KW-0227">DNA damage</keyword>
<evidence type="ECO:0000256" key="4">
    <source>
        <dbReference type="ARBA" id="ARBA00023204"/>
    </source>
</evidence>
<keyword evidence="8" id="KW-1185">Reference proteome</keyword>
<keyword evidence="4" id="KW-0234">DNA repair</keyword>
<proteinExistence type="predicted"/>
<reference evidence="7 8" key="1">
    <citation type="journal article" date="2019" name="Int. J. Syst. Evol. Microbiol.">
        <title>The Global Catalogue of Microorganisms (GCM) 10K type strain sequencing project: providing services to taxonomists for standard genome sequencing and annotation.</title>
        <authorList>
            <consortium name="The Broad Institute Genomics Platform"/>
            <consortium name="The Broad Institute Genome Sequencing Center for Infectious Disease"/>
            <person name="Wu L."/>
            <person name="Ma J."/>
        </authorList>
    </citation>
    <scope>NUCLEOTIDE SEQUENCE [LARGE SCALE GENOMIC DNA]</scope>
    <source>
        <strain evidence="7 8">JCM 10425</strain>
    </source>
</reference>
<dbReference type="InterPro" id="IPR003265">
    <property type="entry name" value="HhH-GPD_domain"/>
</dbReference>
<protein>
    <recommendedName>
        <fullName evidence="2">DNA-3-methyladenine glycosylase II</fullName>
        <ecNumber evidence="2">3.2.2.21</ecNumber>
    </recommendedName>
</protein>
<dbReference type="EMBL" id="BAAAGX010000017">
    <property type="protein sequence ID" value="GAA0254302.1"/>
    <property type="molecule type" value="Genomic_DNA"/>
</dbReference>
<sequence>MTITLTPRGPFSLAASAQFLEGFGPARYRGPADGILRMAFPVETPGAVWPVVGLTVEQTGADDVVRATFDVPPSPVVRDRAAAQLARILSLDVDGSGFPDVGAADPVVGGLQRQFPGLRPVCFHSPYEAACWAVISHRVRISQAAAVKARLAAEYGERRRIEGFDTSAFPDPATLLTIDAFDGLPEVKLERLHGLARAAADGSLAAERLRALRPTEALAQLRGLPGVGPFSAELTLIRGAGAPDVFALAERRLHASMVELYRLRGSEPARLREVARRWSPYRSWVSVLIRSAREAGLRAPVERPRPPELPAGHLATQPLLPAFS</sequence>
<evidence type="ECO:0000313" key="8">
    <source>
        <dbReference type="Proteomes" id="UP001500967"/>
    </source>
</evidence>
<dbReference type="InterPro" id="IPR051912">
    <property type="entry name" value="Alkylbase_DNA_Glycosylase/TA"/>
</dbReference>
<comment type="catalytic activity">
    <reaction evidence="1">
        <text>Hydrolysis of alkylated DNA, releasing 3-methyladenine, 3-methylguanine, 7-methylguanine and 7-methyladenine.</text>
        <dbReference type="EC" id="3.2.2.21"/>
    </reaction>
</comment>
<feature type="region of interest" description="Disordered" evidence="5">
    <location>
        <begin position="299"/>
        <end position="324"/>
    </location>
</feature>
<evidence type="ECO:0000256" key="3">
    <source>
        <dbReference type="ARBA" id="ARBA00022763"/>
    </source>
</evidence>
<organism evidence="7 8">
    <name type="scientific">Cryptosporangium japonicum</name>
    <dbReference type="NCBI Taxonomy" id="80872"/>
    <lineage>
        <taxon>Bacteria</taxon>
        <taxon>Bacillati</taxon>
        <taxon>Actinomycetota</taxon>
        <taxon>Actinomycetes</taxon>
        <taxon>Cryptosporangiales</taxon>
        <taxon>Cryptosporangiaceae</taxon>
        <taxon>Cryptosporangium</taxon>
    </lineage>
</organism>
<dbReference type="Gene3D" id="1.10.1670.40">
    <property type="match status" value="1"/>
</dbReference>
<evidence type="ECO:0000313" key="7">
    <source>
        <dbReference type="EMBL" id="GAA0254302.1"/>
    </source>
</evidence>
<dbReference type="InterPro" id="IPR011257">
    <property type="entry name" value="DNA_glycosylase"/>
</dbReference>
<name>A0ABN0ULF6_9ACTN</name>
<evidence type="ECO:0000256" key="5">
    <source>
        <dbReference type="SAM" id="MobiDB-lite"/>
    </source>
</evidence>
<dbReference type="RefSeq" id="WP_344650804.1">
    <property type="nucleotide sequence ID" value="NZ_BAAAGX010000017.1"/>
</dbReference>
<dbReference type="EC" id="3.2.2.21" evidence="2"/>
<dbReference type="Proteomes" id="UP001500967">
    <property type="component" value="Unassembled WGS sequence"/>
</dbReference>